<dbReference type="GO" id="GO:0004622">
    <property type="term" value="F:phosphatidylcholine lysophospholipase activity"/>
    <property type="evidence" value="ECO:0007669"/>
    <property type="project" value="TreeGrafter"/>
</dbReference>
<dbReference type="PANTHER" id="PTHR30383:SF24">
    <property type="entry name" value="THIOESTERASE 1_PROTEASE 1_LYSOPHOSPHOLIPASE L1"/>
    <property type="match status" value="1"/>
</dbReference>
<dbReference type="CDD" id="cd01822">
    <property type="entry name" value="Lysophospholipase_L1_like"/>
    <property type="match status" value="1"/>
</dbReference>
<keyword evidence="3" id="KW-1185">Reference proteome</keyword>
<dbReference type="Proteomes" id="UP000219215">
    <property type="component" value="Chromosome DPRO"/>
</dbReference>
<evidence type="ECO:0000313" key="3">
    <source>
        <dbReference type="Proteomes" id="UP000219215"/>
    </source>
</evidence>
<dbReference type="InterPro" id="IPR013830">
    <property type="entry name" value="SGNH_hydro"/>
</dbReference>
<name>A0A2C8F377_9BACT</name>
<dbReference type="OrthoDB" id="9786188at2"/>
<sequence>MKTPLHIACFGDSLTEGYGLAPDAALPSVLQAMLQAEGIGATCLNFGISGETAEDGLHRIQDVISANPDAVIVAFGANDCFVGDSPQAVKANLSTIIEQFKRREIAVLLVGISALTNDDENYRLAFNQIFEELANHYSIPLMPDILASYFHSSSLKLMDEMHPNEQGVERIAQDMFPHVVRLISQINS</sequence>
<proteinExistence type="predicted"/>
<dbReference type="Gene3D" id="3.40.50.1110">
    <property type="entry name" value="SGNH hydrolase"/>
    <property type="match status" value="1"/>
</dbReference>
<dbReference type="Pfam" id="PF13472">
    <property type="entry name" value="Lipase_GDSL_2"/>
    <property type="match status" value="1"/>
</dbReference>
<dbReference type="EMBL" id="LT907975">
    <property type="protein sequence ID" value="SOB57001.1"/>
    <property type="molecule type" value="Genomic_DNA"/>
</dbReference>
<dbReference type="SUPFAM" id="SSF52266">
    <property type="entry name" value="SGNH hydrolase"/>
    <property type="match status" value="1"/>
</dbReference>
<organism evidence="2 3">
    <name type="scientific">Pseudodesulfovibrio profundus</name>
    <dbReference type="NCBI Taxonomy" id="57320"/>
    <lineage>
        <taxon>Bacteria</taxon>
        <taxon>Pseudomonadati</taxon>
        <taxon>Thermodesulfobacteriota</taxon>
        <taxon>Desulfovibrionia</taxon>
        <taxon>Desulfovibrionales</taxon>
        <taxon>Desulfovibrionaceae</taxon>
    </lineage>
</organism>
<reference evidence="3" key="1">
    <citation type="submission" date="2017-09" db="EMBL/GenBank/DDBJ databases">
        <authorList>
            <person name="Regsiter A."/>
            <person name="William W."/>
        </authorList>
    </citation>
    <scope>NUCLEOTIDE SEQUENCE [LARGE SCALE GENOMIC DNA]</scope>
    <source>
        <strain evidence="3">500-1</strain>
    </source>
</reference>
<dbReference type="AlphaFoldDB" id="A0A2C8F377"/>
<dbReference type="RefSeq" id="WP_097010320.1">
    <property type="nucleotide sequence ID" value="NZ_LT907975.1"/>
</dbReference>
<evidence type="ECO:0000259" key="1">
    <source>
        <dbReference type="Pfam" id="PF13472"/>
    </source>
</evidence>
<dbReference type="InterPro" id="IPR051532">
    <property type="entry name" value="Ester_Hydrolysis_Enzymes"/>
</dbReference>
<dbReference type="PANTHER" id="PTHR30383">
    <property type="entry name" value="THIOESTERASE 1/PROTEASE 1/LYSOPHOSPHOLIPASE L1"/>
    <property type="match status" value="1"/>
</dbReference>
<feature type="domain" description="SGNH hydrolase-type esterase" evidence="1">
    <location>
        <begin position="9"/>
        <end position="169"/>
    </location>
</feature>
<evidence type="ECO:0000313" key="2">
    <source>
        <dbReference type="EMBL" id="SOB57001.1"/>
    </source>
</evidence>
<dbReference type="InterPro" id="IPR036514">
    <property type="entry name" value="SGNH_hydro_sf"/>
</dbReference>
<protein>
    <submittedName>
        <fullName evidence="2">Lipolytic protein G-D-S-L family</fullName>
    </submittedName>
</protein>
<accession>A0A2C8F377</accession>
<gene>
    <name evidence="2" type="ORF">DPRO_0122</name>
</gene>
<dbReference type="KEGG" id="pprf:DPRO_0122"/>